<evidence type="ECO:0000256" key="4">
    <source>
        <dbReference type="ARBA" id="ARBA00022917"/>
    </source>
</evidence>
<dbReference type="HAMAP" id="MF_00844_B">
    <property type="entry name" value="RqcH_B"/>
    <property type="match status" value="1"/>
</dbReference>
<dbReference type="FunFam" id="2.30.310.10:FF:000004">
    <property type="entry name" value="Fibronectin-binding protein A"/>
    <property type="match status" value="1"/>
</dbReference>
<comment type="similarity">
    <text evidence="5">Belongs to the NEMF family.</text>
</comment>
<comment type="subunit">
    <text evidence="5">Associates with stalled 50S ribosomal subunits. Binds to RqcP.</text>
</comment>
<dbReference type="EMBL" id="PQWM01000023">
    <property type="protein sequence ID" value="RDZ11937.1"/>
    <property type="molecule type" value="Genomic_DNA"/>
</dbReference>
<evidence type="ECO:0000256" key="3">
    <source>
        <dbReference type="ARBA" id="ARBA00022884"/>
    </source>
</evidence>
<dbReference type="GO" id="GO:0043023">
    <property type="term" value="F:ribosomal large subunit binding"/>
    <property type="evidence" value="ECO:0007669"/>
    <property type="project" value="UniProtKB-UniRule"/>
</dbReference>
<dbReference type="InterPro" id="IPR043682">
    <property type="entry name" value="RqcH_bacterial"/>
</dbReference>
<keyword evidence="4 5" id="KW-0648">Protein biosynthesis</keyword>
<dbReference type="InterPro" id="IPR051608">
    <property type="entry name" value="RQC_Subunit_NEMF"/>
</dbReference>
<evidence type="ECO:0000256" key="5">
    <source>
        <dbReference type="HAMAP-Rule" id="MF_00844"/>
    </source>
</evidence>
<feature type="domain" description="NFACT RNA-binding" evidence="6">
    <location>
        <begin position="456"/>
        <end position="544"/>
    </location>
</feature>
<feature type="coiled-coil region" evidence="5">
    <location>
        <begin position="298"/>
        <end position="325"/>
    </location>
</feature>
<sequence>MSTMSFDGIFTYGILQELSETLVSGRISKIYQPFPNELILQVRAKGENRKLLISAHPNYSRVHFTNEPYENPSEPPMFCMLLRKHLEGSIIEQVYQLGLDRILVIETKGRNEIGDVTYKQLIIEIMGRHSNVVLVDKEKQTIIDSIKHVPMALNRHRTLLPGAPYVLPPSQDKLHPFEADEETVVKKIDFNSGKLATQLVQTFSGLSPLIANEVVFRSGLANRSTLPKSFVETMTLIKEGQFTPTLTTVNQKDYFYLLELTHLEGTKKTYATISELLDRYYYGKAERDRVKQQAHDLVQFISTEKKKNEKKIKKLEQTLQNAEKASDYQLAGELLTANLHLVKKGDAKVDVINYYDENSGKLTISLDPQKSPSQNAQSYFTKYQKAKNSVSIVIEQIEKANEEVQYFESLIQQMDTATHKDIAEIREELVEEGYLRNRQQKQAKKQKNTTPTLEQYVSSDGTTILVGKNNKQNEYLTNRLAARDDVWFHTKDIPGSHVVIRSQEPSEETILEAAHLAAYFSKAKNSSTVPVDYTKIRHVKKPSGAKPGFVTYDNQQTVYVTPSEELVLKLRQS</sequence>
<dbReference type="GO" id="GO:1990112">
    <property type="term" value="C:RQC complex"/>
    <property type="evidence" value="ECO:0007669"/>
    <property type="project" value="TreeGrafter"/>
</dbReference>
<dbReference type="Gene3D" id="3.40.970.40">
    <property type="entry name" value="fibrinogen binding protein from staphylococcus aureus domain like"/>
    <property type="match status" value="1"/>
</dbReference>
<keyword evidence="3 5" id="KW-0694">RNA-binding</keyword>
<dbReference type="AlphaFoldDB" id="A0A3D8WZ01"/>
<evidence type="ECO:0000313" key="8">
    <source>
        <dbReference type="Proteomes" id="UP000256519"/>
    </source>
</evidence>
<keyword evidence="2 5" id="KW-0699">rRNA-binding</keyword>
<accession>A0A3D8WZ01</accession>
<keyword evidence="1 5" id="KW-0820">tRNA-binding</keyword>
<evidence type="ECO:0000313" key="7">
    <source>
        <dbReference type="EMBL" id="RDZ11937.1"/>
    </source>
</evidence>
<comment type="function">
    <text evidence="5">Key component of the ribosome quality control system (RQC), a ribosome-associated complex that mediates the extraction of incompletely synthesized nascent chains from stalled ribosomes and their subsequent degradation. RqcH recruits Ala-charged tRNA, and with RqcP directs the elongation of stalled nascent chains on 50S ribosomal subunits, leading to non-templated C-terminal alanine extensions (Ala tail). The Ala tail promotes nascent chain degradation. May add between 1 and at least 8 Ala residues. Binds to stalled 50S ribosomal subunits.</text>
</comment>
<dbReference type="Proteomes" id="UP000256519">
    <property type="component" value="Unassembled WGS sequence"/>
</dbReference>
<proteinExistence type="inferred from homology"/>
<comment type="caution">
    <text evidence="7">The sequence shown here is derived from an EMBL/GenBank/DDBJ whole genome shotgun (WGS) entry which is preliminary data.</text>
</comment>
<dbReference type="PANTHER" id="PTHR15239:SF6">
    <property type="entry name" value="RIBOSOME QUALITY CONTROL COMPLEX SUBUNIT NEMF"/>
    <property type="match status" value="1"/>
</dbReference>
<dbReference type="GO" id="GO:0019843">
    <property type="term" value="F:rRNA binding"/>
    <property type="evidence" value="ECO:0007669"/>
    <property type="project" value="UniProtKB-UniRule"/>
</dbReference>
<protein>
    <recommendedName>
        <fullName evidence="5">Rqc2 homolog RqcH</fullName>
        <shortName evidence="5">RqcH</shortName>
    </recommendedName>
</protein>
<dbReference type="InterPro" id="IPR008532">
    <property type="entry name" value="NFACT_RNA-bd"/>
</dbReference>
<gene>
    <name evidence="5" type="primary">rqcH</name>
    <name evidence="7" type="ORF">C3744_19535</name>
</gene>
<dbReference type="Gene3D" id="2.30.310.10">
    <property type="entry name" value="ibrinogen binding protein from staphylococcus aureus domain"/>
    <property type="match status" value="1"/>
</dbReference>
<evidence type="ECO:0000256" key="1">
    <source>
        <dbReference type="ARBA" id="ARBA00022555"/>
    </source>
</evidence>
<evidence type="ECO:0000256" key="2">
    <source>
        <dbReference type="ARBA" id="ARBA00022730"/>
    </source>
</evidence>
<dbReference type="Pfam" id="PF05833">
    <property type="entry name" value="NFACT_N"/>
    <property type="match status" value="1"/>
</dbReference>
<dbReference type="PANTHER" id="PTHR15239">
    <property type="entry name" value="NUCLEAR EXPORT MEDIATOR FACTOR NEMF"/>
    <property type="match status" value="1"/>
</dbReference>
<organism evidence="7 8">
    <name type="scientific">Priestia megaterium</name>
    <name type="common">Bacillus megaterium</name>
    <dbReference type="NCBI Taxonomy" id="1404"/>
    <lineage>
        <taxon>Bacteria</taxon>
        <taxon>Bacillati</taxon>
        <taxon>Bacillota</taxon>
        <taxon>Bacilli</taxon>
        <taxon>Bacillales</taxon>
        <taxon>Bacillaceae</taxon>
        <taxon>Priestia</taxon>
    </lineage>
</organism>
<dbReference type="GO" id="GO:0000049">
    <property type="term" value="F:tRNA binding"/>
    <property type="evidence" value="ECO:0007669"/>
    <property type="project" value="UniProtKB-UniRule"/>
</dbReference>
<dbReference type="Pfam" id="PF05670">
    <property type="entry name" value="NFACT-R_1"/>
    <property type="match status" value="1"/>
</dbReference>
<reference evidence="7 8" key="1">
    <citation type="journal article" date="2018" name="Appl. Environ. Microbiol.">
        <title>Antimicrobial susceptibility testing and tentative epidemiological cut-off values of five Bacillus species relevant for use as animal feed additives or for plant protection.</title>
        <authorList>
            <person name="Agerso Y."/>
            <person name="Stuer-Lauridsen B."/>
            <person name="Bjerre K."/>
            <person name="Jensen M.G."/>
            <person name="Johansen E."/>
            <person name="Bennedsen M."/>
            <person name="Brockmann E."/>
            <person name="Nielsen B."/>
        </authorList>
    </citation>
    <scope>NUCLEOTIDE SEQUENCE [LARGE SCALE GENOMIC DNA]</scope>
    <source>
        <strain evidence="7 8">CHCC20162</strain>
    </source>
</reference>
<evidence type="ECO:0000259" key="6">
    <source>
        <dbReference type="Pfam" id="PF05670"/>
    </source>
</evidence>
<dbReference type="GO" id="GO:0072344">
    <property type="term" value="P:rescue of stalled ribosome"/>
    <property type="evidence" value="ECO:0007669"/>
    <property type="project" value="UniProtKB-UniRule"/>
</dbReference>
<keyword evidence="5" id="KW-0175">Coiled coil</keyword>
<dbReference type="Gene3D" id="1.10.8.50">
    <property type="match status" value="1"/>
</dbReference>
<name>A0A3D8WZ01_PRIMG</name>